<keyword evidence="7 11" id="KW-0456">Lyase</keyword>
<evidence type="ECO:0000256" key="2">
    <source>
        <dbReference type="ARBA" id="ARBA00003444"/>
    </source>
</evidence>
<evidence type="ECO:0000256" key="9">
    <source>
        <dbReference type="ARBA" id="ARBA00048531"/>
    </source>
</evidence>
<dbReference type="InterPro" id="IPR015424">
    <property type="entry name" value="PyrdxlP-dep_Trfase"/>
</dbReference>
<keyword evidence="12" id="KW-1185">Reference proteome</keyword>
<evidence type="ECO:0000313" key="12">
    <source>
        <dbReference type="Proteomes" id="UP000019464"/>
    </source>
</evidence>
<dbReference type="SUPFAM" id="SSF53383">
    <property type="entry name" value="PLP-dependent transferases"/>
    <property type="match status" value="1"/>
</dbReference>
<dbReference type="Proteomes" id="UP000019464">
    <property type="component" value="Unassembled WGS sequence"/>
</dbReference>
<evidence type="ECO:0000256" key="3">
    <source>
        <dbReference type="ARBA" id="ARBA00004953"/>
    </source>
</evidence>
<evidence type="ECO:0000256" key="8">
    <source>
        <dbReference type="ARBA" id="ARBA00029996"/>
    </source>
</evidence>
<dbReference type="AlphaFoldDB" id="W9VA48"/>
<proteinExistence type="predicted"/>
<comment type="pathway">
    <text evidence="3">Cofactor biosynthesis; adenosylcobalamin biosynthesis.</text>
</comment>
<dbReference type="CDD" id="cd00609">
    <property type="entry name" value="AAT_like"/>
    <property type="match status" value="1"/>
</dbReference>
<reference evidence="12" key="1">
    <citation type="submission" date="2012-11" db="EMBL/GenBank/DDBJ databases">
        <authorList>
            <person name="Singh A."/>
            <person name="Pinnaka A.K."/>
            <person name="Vaidya B."/>
        </authorList>
    </citation>
    <scope>NUCLEOTIDE SEQUENCE [LARGE SCALE GENOMIC DNA]</scope>
    <source>
        <strain evidence="12">AK23</strain>
    </source>
</reference>
<evidence type="ECO:0000256" key="6">
    <source>
        <dbReference type="ARBA" id="ARBA00022898"/>
    </source>
</evidence>
<dbReference type="Gene3D" id="3.40.640.10">
    <property type="entry name" value="Type I PLP-dependent aspartate aminotransferase-like (Major domain)"/>
    <property type="match status" value="1"/>
</dbReference>
<evidence type="ECO:0000256" key="1">
    <source>
        <dbReference type="ARBA" id="ARBA00001933"/>
    </source>
</evidence>
<dbReference type="NCBIfam" id="TIGR01140">
    <property type="entry name" value="L_thr_O3P_dcar"/>
    <property type="match status" value="1"/>
</dbReference>
<dbReference type="PATRIC" id="fig|1229521.3.peg.263"/>
<dbReference type="PANTHER" id="PTHR42885">
    <property type="entry name" value="HISTIDINOL-PHOSPHATE AMINOTRANSFERASE-RELATED"/>
    <property type="match status" value="1"/>
</dbReference>
<dbReference type="InterPro" id="IPR015422">
    <property type="entry name" value="PyrdxlP-dep_Trfase_small"/>
</dbReference>
<sequence>MNHSSTAPWPSHGGQSESILAYYGFPKELKVIDFSTNLNPLGPPAWLGPFIQSQLDTLTRYPDPKYTDAIHAIAQAEGVQPEQVCLTNGGSEAIFLATSLFAGKRSLILEPTFAEYRRACDHYGLTSSIKQLSTPDFHLPKQAIFAEMAAQDVVFIARPNNPTGILIGMEEMEEWVDQAKITNCTLIVDEAFIDFAPHEQNQLQHCLDKNTPLILLRSLTKMFTLPGLRIGYILANPECIAQLKKRQIPWSVNTFAANIVPHLLQDREFLAATHDWLAQEQAWLLPQLREYHYSIPPTQANFFLLQPPSAERDSNALLPFLLQRGLLARHTHNFAGLNGSALRFAIRSRADNQRLLMALQEWGRLSC</sequence>
<dbReference type="PANTHER" id="PTHR42885:SF1">
    <property type="entry name" value="THREONINE-PHOSPHATE DECARBOXYLASE"/>
    <property type="match status" value="1"/>
</dbReference>
<comment type="catalytic activity">
    <reaction evidence="9">
        <text>O-phospho-L-threonine + H(+) = (R)-1-aminopropan-2-yl phosphate + CO2</text>
        <dbReference type="Rhea" id="RHEA:11492"/>
        <dbReference type="ChEBI" id="CHEBI:15378"/>
        <dbReference type="ChEBI" id="CHEBI:16526"/>
        <dbReference type="ChEBI" id="CHEBI:58563"/>
        <dbReference type="ChEBI" id="CHEBI:58675"/>
        <dbReference type="EC" id="4.1.1.81"/>
    </reaction>
</comment>
<evidence type="ECO:0000256" key="4">
    <source>
        <dbReference type="ARBA" id="ARBA00012285"/>
    </source>
</evidence>
<dbReference type="EMBL" id="AONB01000001">
    <property type="protein sequence ID" value="EXJ12912.1"/>
    <property type="molecule type" value="Genomic_DNA"/>
</dbReference>
<dbReference type="InterPro" id="IPR015421">
    <property type="entry name" value="PyrdxlP-dep_Trfase_major"/>
</dbReference>
<dbReference type="GO" id="GO:0009236">
    <property type="term" value="P:cobalamin biosynthetic process"/>
    <property type="evidence" value="ECO:0007669"/>
    <property type="project" value="UniProtKB-UniPathway"/>
</dbReference>
<gene>
    <name evidence="11" type="primary">cobD</name>
    <name evidence="11" type="ORF">D791_00254</name>
</gene>
<keyword evidence="5" id="KW-0169">Cobalamin biosynthesis</keyword>
<dbReference type="GO" id="GO:0048472">
    <property type="term" value="F:threonine-phosphate decarboxylase activity"/>
    <property type="evidence" value="ECO:0007669"/>
    <property type="project" value="UniProtKB-EC"/>
</dbReference>
<dbReference type="EC" id="4.1.1.81" evidence="4"/>
<comment type="function">
    <text evidence="2">Decarboxylates L-threonine-O-3-phosphate to yield (R)-1-amino-2-propanol O-2-phosphate, the precursor for the linkage between the nucleotide loop and the corrin ring in cobalamin.</text>
</comment>
<protein>
    <recommendedName>
        <fullName evidence="4">threonine-phosphate decarboxylase</fullName>
        <ecNumber evidence="4">4.1.1.81</ecNumber>
    </recommendedName>
    <alternativeName>
        <fullName evidence="8">L-threonine-O-3-phosphate decarboxylase</fullName>
    </alternativeName>
</protein>
<dbReference type="Pfam" id="PF00155">
    <property type="entry name" value="Aminotran_1_2"/>
    <property type="match status" value="1"/>
</dbReference>
<organism evidence="11 12">
    <name type="scientific">Nitrincola nitratireducens</name>
    <dbReference type="NCBI Taxonomy" id="1229521"/>
    <lineage>
        <taxon>Bacteria</taxon>
        <taxon>Pseudomonadati</taxon>
        <taxon>Pseudomonadota</taxon>
        <taxon>Gammaproteobacteria</taxon>
        <taxon>Oceanospirillales</taxon>
        <taxon>Oceanospirillaceae</taxon>
        <taxon>Nitrincola</taxon>
    </lineage>
</organism>
<dbReference type="InterPro" id="IPR004839">
    <property type="entry name" value="Aminotransferase_I/II_large"/>
</dbReference>
<feature type="domain" description="Aminotransferase class I/classII large" evidence="10">
    <location>
        <begin position="30"/>
        <end position="358"/>
    </location>
</feature>
<comment type="caution">
    <text evidence="11">The sequence shown here is derived from an EMBL/GenBank/DDBJ whole genome shotgun (WGS) entry which is preliminary data.</text>
</comment>
<dbReference type="GO" id="GO:0030170">
    <property type="term" value="F:pyridoxal phosphate binding"/>
    <property type="evidence" value="ECO:0007669"/>
    <property type="project" value="InterPro"/>
</dbReference>
<evidence type="ECO:0000313" key="11">
    <source>
        <dbReference type="EMBL" id="EXJ12912.1"/>
    </source>
</evidence>
<dbReference type="STRING" id="1229521.D791_00254"/>
<dbReference type="Gene3D" id="3.90.1150.10">
    <property type="entry name" value="Aspartate Aminotransferase, domain 1"/>
    <property type="match status" value="1"/>
</dbReference>
<accession>W9VA48</accession>
<dbReference type="UniPathway" id="UPA00148"/>
<dbReference type="RefSeq" id="WP_036506690.1">
    <property type="nucleotide sequence ID" value="NZ_AONB01000001.1"/>
</dbReference>
<evidence type="ECO:0000256" key="5">
    <source>
        <dbReference type="ARBA" id="ARBA00022573"/>
    </source>
</evidence>
<name>W9VA48_9GAMM</name>
<keyword evidence="6" id="KW-0663">Pyridoxal phosphate</keyword>
<reference evidence="11 12" key="2">
    <citation type="journal article" date="2015" name="Syst. Appl. Microbiol.">
        <title>Nitrincola nitratireducens sp. nov. isolated from a haloalkaline crater lake.</title>
        <authorList>
            <person name="Singh A."/>
            <person name="Vaidya B."/>
            <person name="Tanuku N.R."/>
            <person name="Pinnaka A.K."/>
        </authorList>
    </citation>
    <scope>NUCLEOTIDE SEQUENCE [LARGE SCALE GENOMIC DNA]</scope>
    <source>
        <strain evidence="11 12">AK23</strain>
    </source>
</reference>
<evidence type="ECO:0000256" key="7">
    <source>
        <dbReference type="ARBA" id="ARBA00023239"/>
    </source>
</evidence>
<dbReference type="OrthoDB" id="9799304at2"/>
<evidence type="ECO:0000259" key="10">
    <source>
        <dbReference type="Pfam" id="PF00155"/>
    </source>
</evidence>
<dbReference type="InterPro" id="IPR005860">
    <property type="entry name" value="CobD"/>
</dbReference>
<comment type="cofactor">
    <cofactor evidence="1">
        <name>pyridoxal 5'-phosphate</name>
        <dbReference type="ChEBI" id="CHEBI:597326"/>
    </cofactor>
</comment>